<dbReference type="EMBL" id="FNXT01001230">
    <property type="protein sequence ID" value="SZX75354.1"/>
    <property type="molecule type" value="Genomic_DNA"/>
</dbReference>
<dbReference type="PROSITE" id="PS00939">
    <property type="entry name" value="RIBOSOMAL_L1E"/>
    <property type="match status" value="1"/>
</dbReference>
<keyword evidence="2" id="KW-0689">Ribosomal protein</keyword>
<dbReference type="GO" id="GO:0006412">
    <property type="term" value="P:translation"/>
    <property type="evidence" value="ECO:0007669"/>
    <property type="project" value="InterPro"/>
</dbReference>
<sequence length="214" mass="23107">MAAARPMVSVQGLDGTAAEQTTLPAVFSAPIRPDIVRTVHTNMNKNHRQPYAVSMKAGHNTAAESWGTGRAVSRIPRVPGGGTHRAGQGAFGNMCRGGHMFAPTKTWRRWHRKININQKRYAVASALAASGLPALVMARGHRIEQVAEVPLVVSDAAESITKTSKALELLKALGAEADTDKARDSKALRRGKGKMRNRRYVLRKGPLVVYAAIL</sequence>
<dbReference type="InterPro" id="IPR023574">
    <property type="entry name" value="Ribosomal_uL4_dom_sf"/>
</dbReference>
<dbReference type="InterPro" id="IPR045240">
    <property type="entry name" value="Ribosomal_uL4_euk/arch"/>
</dbReference>
<dbReference type="GO" id="GO:1990904">
    <property type="term" value="C:ribonucleoprotein complex"/>
    <property type="evidence" value="ECO:0007669"/>
    <property type="project" value="UniProtKB-KW"/>
</dbReference>
<dbReference type="InterPro" id="IPR013000">
    <property type="entry name" value="Ribosomal_uL4_euk/arc_CS"/>
</dbReference>
<dbReference type="STRING" id="3088.A0A383WEB4"/>
<evidence type="ECO:0000313" key="5">
    <source>
        <dbReference type="Proteomes" id="UP000256970"/>
    </source>
</evidence>
<evidence type="ECO:0000313" key="4">
    <source>
        <dbReference type="EMBL" id="SZX75354.1"/>
    </source>
</evidence>
<dbReference type="AlphaFoldDB" id="A0A383WEB4"/>
<dbReference type="GO" id="GO:0003735">
    <property type="term" value="F:structural constituent of ribosome"/>
    <property type="evidence" value="ECO:0007669"/>
    <property type="project" value="InterPro"/>
</dbReference>
<evidence type="ECO:0008006" key="6">
    <source>
        <dbReference type="Google" id="ProtNLM"/>
    </source>
</evidence>
<dbReference type="PANTHER" id="PTHR19431">
    <property type="entry name" value="60S RIBOSOMAL PROTEIN L4"/>
    <property type="match status" value="1"/>
</dbReference>
<accession>A0A383WEB4</accession>
<dbReference type="InterPro" id="IPR002136">
    <property type="entry name" value="Ribosomal_uL4"/>
</dbReference>
<evidence type="ECO:0000256" key="2">
    <source>
        <dbReference type="ARBA" id="ARBA00022980"/>
    </source>
</evidence>
<evidence type="ECO:0000256" key="3">
    <source>
        <dbReference type="ARBA" id="ARBA00023274"/>
    </source>
</evidence>
<dbReference type="Pfam" id="PF00573">
    <property type="entry name" value="Ribosomal_L4"/>
    <property type="match status" value="1"/>
</dbReference>
<evidence type="ECO:0000256" key="1">
    <source>
        <dbReference type="ARBA" id="ARBA00010528"/>
    </source>
</evidence>
<comment type="similarity">
    <text evidence="1">Belongs to the universal ribosomal protein uL4 family.</text>
</comment>
<dbReference type="SUPFAM" id="SSF52166">
    <property type="entry name" value="Ribosomal protein L4"/>
    <property type="match status" value="1"/>
</dbReference>
<keyword evidence="5" id="KW-1185">Reference proteome</keyword>
<protein>
    <recommendedName>
        <fullName evidence="6">60S ribosomal protein L4 C-terminal domain-containing protein</fullName>
    </recommendedName>
</protein>
<dbReference type="Gene3D" id="3.40.1370.10">
    <property type="match status" value="1"/>
</dbReference>
<dbReference type="Proteomes" id="UP000256970">
    <property type="component" value="Unassembled WGS sequence"/>
</dbReference>
<organism evidence="4 5">
    <name type="scientific">Tetradesmus obliquus</name>
    <name type="common">Green alga</name>
    <name type="synonym">Acutodesmus obliquus</name>
    <dbReference type="NCBI Taxonomy" id="3088"/>
    <lineage>
        <taxon>Eukaryota</taxon>
        <taxon>Viridiplantae</taxon>
        <taxon>Chlorophyta</taxon>
        <taxon>core chlorophytes</taxon>
        <taxon>Chlorophyceae</taxon>
        <taxon>CS clade</taxon>
        <taxon>Sphaeropleales</taxon>
        <taxon>Scenedesmaceae</taxon>
        <taxon>Tetradesmus</taxon>
    </lineage>
</organism>
<name>A0A383WEB4_TETOB</name>
<keyword evidence="3" id="KW-0687">Ribonucleoprotein</keyword>
<proteinExistence type="inferred from homology"/>
<dbReference type="GO" id="GO:0005840">
    <property type="term" value="C:ribosome"/>
    <property type="evidence" value="ECO:0007669"/>
    <property type="project" value="UniProtKB-KW"/>
</dbReference>
<reference evidence="4 5" key="1">
    <citation type="submission" date="2016-10" db="EMBL/GenBank/DDBJ databases">
        <authorList>
            <person name="Cai Z."/>
        </authorList>
    </citation>
    <scope>NUCLEOTIDE SEQUENCE [LARGE SCALE GENOMIC DNA]</scope>
</reference>
<gene>
    <name evidence="4" type="ORF">BQ4739_LOCUS15632</name>
</gene>